<dbReference type="InterPro" id="IPR018490">
    <property type="entry name" value="cNMP-bd_dom_sf"/>
</dbReference>
<dbReference type="GO" id="GO:0005886">
    <property type="term" value="C:plasma membrane"/>
    <property type="evidence" value="ECO:0007669"/>
    <property type="project" value="UniProtKB-SubCell"/>
</dbReference>
<dbReference type="Pfam" id="PF02518">
    <property type="entry name" value="HATPase_c"/>
    <property type="match status" value="1"/>
</dbReference>
<reference evidence="10 11" key="1">
    <citation type="submission" date="2009-10" db="EMBL/GenBank/DDBJ databases">
        <authorList>
            <person name="Weinstock G."/>
            <person name="Sodergren E."/>
            <person name="Clifton S."/>
            <person name="Fulton L."/>
            <person name="Fulton B."/>
            <person name="Courtney L."/>
            <person name="Fronick C."/>
            <person name="Harrison M."/>
            <person name="Strong C."/>
            <person name="Farmer C."/>
            <person name="Delahaunty K."/>
            <person name="Markovic C."/>
            <person name="Hall O."/>
            <person name="Minx P."/>
            <person name="Tomlinson C."/>
            <person name="Mitreva M."/>
            <person name="Nelson J."/>
            <person name="Hou S."/>
            <person name="Wollam A."/>
            <person name="Pepin K.H."/>
            <person name="Johnson M."/>
            <person name="Bhonagiri V."/>
            <person name="Nash W.E."/>
            <person name="Warren W."/>
            <person name="Chinwalla A."/>
            <person name="Mardis E.R."/>
            <person name="Wilson R.K."/>
        </authorList>
    </citation>
    <scope>NUCLEOTIDE SEQUENCE [LARGE SCALE GENOMIC DNA]</scope>
    <source>
        <strain evidence="10 11">F0309</strain>
    </source>
</reference>
<dbReference type="PANTHER" id="PTHR43065">
    <property type="entry name" value="SENSOR HISTIDINE KINASE"/>
    <property type="match status" value="1"/>
</dbReference>
<dbReference type="PROSITE" id="PS50109">
    <property type="entry name" value="HIS_KIN"/>
    <property type="match status" value="1"/>
</dbReference>
<dbReference type="EMBL" id="ACYT02000083">
    <property type="protein sequence ID" value="EFF78835.1"/>
    <property type="molecule type" value="Genomic_DNA"/>
</dbReference>
<dbReference type="Proteomes" id="UP000003150">
    <property type="component" value="Unassembled WGS sequence"/>
</dbReference>
<evidence type="ECO:0000256" key="7">
    <source>
        <dbReference type="SAM" id="MobiDB-lite"/>
    </source>
</evidence>
<evidence type="ECO:0000256" key="6">
    <source>
        <dbReference type="SAM" id="Coils"/>
    </source>
</evidence>
<name>D4U1Z6_9ACTO</name>
<dbReference type="SMART" id="SM00387">
    <property type="entry name" value="HATPase_c"/>
    <property type="match status" value="1"/>
</dbReference>
<dbReference type="EC" id="2.7.13.3" evidence="3"/>
<dbReference type="RefSeq" id="WP_003797059.1">
    <property type="nucleotide sequence ID" value="NZ_GG753642.1"/>
</dbReference>
<dbReference type="PROSITE" id="PS50042">
    <property type="entry name" value="CNMP_BINDING_3"/>
    <property type="match status" value="1"/>
</dbReference>
<organism evidence="10 11">
    <name type="scientific">Schaalia odontolytica F0309</name>
    <dbReference type="NCBI Taxonomy" id="649742"/>
    <lineage>
        <taxon>Bacteria</taxon>
        <taxon>Bacillati</taxon>
        <taxon>Actinomycetota</taxon>
        <taxon>Actinomycetes</taxon>
        <taxon>Actinomycetales</taxon>
        <taxon>Actinomycetaceae</taxon>
        <taxon>Schaalia</taxon>
    </lineage>
</organism>
<dbReference type="InterPro" id="IPR005467">
    <property type="entry name" value="His_kinase_dom"/>
</dbReference>
<dbReference type="CDD" id="cd00038">
    <property type="entry name" value="CAP_ED"/>
    <property type="match status" value="1"/>
</dbReference>
<evidence type="ECO:0000313" key="11">
    <source>
        <dbReference type="Proteomes" id="UP000003150"/>
    </source>
</evidence>
<dbReference type="PRINTS" id="PR00344">
    <property type="entry name" value="BCTRLSENSOR"/>
</dbReference>
<evidence type="ECO:0000256" key="4">
    <source>
        <dbReference type="ARBA" id="ARBA00022777"/>
    </source>
</evidence>
<evidence type="ECO:0000256" key="3">
    <source>
        <dbReference type="ARBA" id="ARBA00012438"/>
    </source>
</evidence>
<dbReference type="InterPro" id="IPR004358">
    <property type="entry name" value="Sig_transdc_His_kin-like_C"/>
</dbReference>
<comment type="catalytic activity">
    <reaction evidence="1">
        <text>ATP + protein L-histidine = ADP + protein N-phospho-L-histidine.</text>
        <dbReference type="EC" id="2.7.13.3"/>
    </reaction>
</comment>
<evidence type="ECO:0000256" key="2">
    <source>
        <dbReference type="ARBA" id="ARBA00004236"/>
    </source>
</evidence>
<dbReference type="InterPro" id="IPR036890">
    <property type="entry name" value="HATPase_C_sf"/>
</dbReference>
<protein>
    <recommendedName>
        <fullName evidence="3">histidine kinase</fullName>
        <ecNumber evidence="3">2.7.13.3</ecNumber>
    </recommendedName>
</protein>
<sequence length="702" mass="74517">MSIDEAVAGSGAQAQPRPGLAHGWTRGPTAEDASVLARTDVRSGGHRAGYPIHLLVVGDDSRSIAAPVTRDLANAFPGLCLDRVDGIGDLAEYGASLRAGDHVLMGLVTSEVGDIDELIDRAATIPALRGMQWVVVTDAAEHRDLTRCMQSGALSSVLKSPWTLPLLAGQAYSTMVRYLQGCGYSDRQIRSLIADPPPFAVQGPLLEGLDRDEREVVMELLAGVERVLGQRPRLIVPEGTQLVTQGEPVGAVYLVLDGQVSLHRDSPQGEVLAHLASSGPLIGLVSLARAEDAFFTGETATEATLVRLTTEQLQIVISEDPSIGATLTALAIRSLTRRLMRAEDLHLENAMLAEDLEAQKEALAATLEDLRATRAELVERARFAMLGELSAGIAHELNNPVTALVRAAKHLYEDVDAALAAPATASSREAMARALTAPPCSTSVERALMKELLPVVGDRTLARRLVRAGIQGAEGARALAQIPGGIDAYEAGARLGGSLRSVLAAGDRVIELTQSLKGYARPDAEDLKPVDVREGIDDVLRLTAHRVRGIRIDCDYEDVPAVRAHPAKLQQVWTNLIVNAAEAIEDETADLVAAAEASGGVPELPARGEAEAIIRITVRPTPEGVSINIQDNGPGIDPGIVDKIMEPHFTTKAGRVRFGLGMGMSIVRSIIADHGGTLTIDSHPGSTIMRISLPAQPHEEES</sequence>
<evidence type="ECO:0000259" key="9">
    <source>
        <dbReference type="PROSITE" id="PS50109"/>
    </source>
</evidence>
<dbReference type="InterPro" id="IPR036097">
    <property type="entry name" value="HisK_dim/P_sf"/>
</dbReference>
<dbReference type="GO" id="GO:0000155">
    <property type="term" value="F:phosphorelay sensor kinase activity"/>
    <property type="evidence" value="ECO:0007669"/>
    <property type="project" value="InterPro"/>
</dbReference>
<dbReference type="SUPFAM" id="SSF55874">
    <property type="entry name" value="ATPase domain of HSP90 chaperone/DNA topoisomerase II/histidine kinase"/>
    <property type="match status" value="1"/>
</dbReference>
<evidence type="ECO:0000256" key="5">
    <source>
        <dbReference type="ARBA" id="ARBA00023012"/>
    </source>
</evidence>
<evidence type="ECO:0000259" key="8">
    <source>
        <dbReference type="PROSITE" id="PS50042"/>
    </source>
</evidence>
<accession>D4U1Z6</accession>
<keyword evidence="4 10" id="KW-0808">Transferase</keyword>
<dbReference type="PATRIC" id="fig|649742.3.peg.2030"/>
<dbReference type="HOGENOM" id="CLU_000445_114_81_11"/>
<dbReference type="AlphaFoldDB" id="D4U1Z6"/>
<keyword evidence="6" id="KW-0175">Coiled coil</keyword>
<feature type="domain" description="Histidine kinase" evidence="9">
    <location>
        <begin position="392"/>
        <end position="697"/>
    </location>
</feature>
<feature type="region of interest" description="Disordered" evidence="7">
    <location>
        <begin position="1"/>
        <end position="27"/>
    </location>
</feature>
<dbReference type="Gene3D" id="1.10.287.130">
    <property type="match status" value="1"/>
</dbReference>
<dbReference type="Gene3D" id="2.60.120.10">
    <property type="entry name" value="Jelly Rolls"/>
    <property type="match status" value="1"/>
</dbReference>
<proteinExistence type="predicted"/>
<dbReference type="InterPro" id="IPR000595">
    <property type="entry name" value="cNMP-bd_dom"/>
</dbReference>
<gene>
    <name evidence="10" type="ORF">HMPREF0970_02249</name>
</gene>
<dbReference type="InterPro" id="IPR014710">
    <property type="entry name" value="RmlC-like_jellyroll"/>
</dbReference>
<dbReference type="SUPFAM" id="SSF51206">
    <property type="entry name" value="cAMP-binding domain-like"/>
    <property type="match status" value="1"/>
</dbReference>
<comment type="caution">
    <text evidence="10">The sequence shown here is derived from an EMBL/GenBank/DDBJ whole genome shotgun (WGS) entry which is preliminary data.</text>
</comment>
<feature type="coiled-coil region" evidence="6">
    <location>
        <begin position="342"/>
        <end position="380"/>
    </location>
</feature>
<keyword evidence="4 10" id="KW-0418">Kinase</keyword>
<dbReference type="Pfam" id="PF00027">
    <property type="entry name" value="cNMP_binding"/>
    <property type="match status" value="1"/>
</dbReference>
<dbReference type="PANTHER" id="PTHR43065:SF48">
    <property type="entry name" value="HISTIDINE KINASE"/>
    <property type="match status" value="1"/>
</dbReference>
<dbReference type="InterPro" id="IPR003594">
    <property type="entry name" value="HATPase_dom"/>
</dbReference>
<keyword evidence="5" id="KW-0902">Two-component regulatory system</keyword>
<comment type="subcellular location">
    <subcellularLocation>
        <location evidence="2">Cell membrane</location>
    </subcellularLocation>
</comment>
<evidence type="ECO:0000256" key="1">
    <source>
        <dbReference type="ARBA" id="ARBA00000085"/>
    </source>
</evidence>
<dbReference type="SUPFAM" id="SSF47384">
    <property type="entry name" value="Homodimeric domain of signal transducing histidine kinase"/>
    <property type="match status" value="1"/>
</dbReference>
<feature type="domain" description="Cyclic nucleotide-binding" evidence="8">
    <location>
        <begin position="205"/>
        <end position="317"/>
    </location>
</feature>
<evidence type="ECO:0000313" key="10">
    <source>
        <dbReference type="EMBL" id="EFF78835.1"/>
    </source>
</evidence>
<dbReference type="Gene3D" id="3.30.565.10">
    <property type="entry name" value="Histidine kinase-like ATPase, C-terminal domain"/>
    <property type="match status" value="1"/>
</dbReference>